<dbReference type="Gene3D" id="3.40.190.10">
    <property type="entry name" value="Periplasmic binding protein-like II"/>
    <property type="match status" value="2"/>
</dbReference>
<dbReference type="InterPro" id="IPR006059">
    <property type="entry name" value="SBP"/>
</dbReference>
<dbReference type="PROSITE" id="PS51257">
    <property type="entry name" value="PROKAR_LIPOPROTEIN"/>
    <property type="match status" value="1"/>
</dbReference>
<dbReference type="PANTHER" id="PTHR43649:SF34">
    <property type="entry name" value="ABC TRANSPORTER PERIPLASMIC-BINDING PROTEIN YCJN-RELATED"/>
    <property type="match status" value="1"/>
</dbReference>
<dbReference type="EMBL" id="WNZX01000001">
    <property type="protein sequence ID" value="MUG69318.1"/>
    <property type="molecule type" value="Genomic_DNA"/>
</dbReference>
<evidence type="ECO:0000313" key="6">
    <source>
        <dbReference type="EMBL" id="MUG69318.1"/>
    </source>
</evidence>
<feature type="signal peptide" evidence="5">
    <location>
        <begin position="1"/>
        <end position="27"/>
    </location>
</feature>
<evidence type="ECO:0000256" key="2">
    <source>
        <dbReference type="ARBA" id="ARBA00022448"/>
    </source>
</evidence>
<name>A0A7X2Z6R9_9BACL</name>
<evidence type="ECO:0000256" key="5">
    <source>
        <dbReference type="SAM" id="SignalP"/>
    </source>
</evidence>
<dbReference type="Pfam" id="PF01547">
    <property type="entry name" value="SBP_bac_1"/>
    <property type="match status" value="1"/>
</dbReference>
<dbReference type="InterPro" id="IPR050490">
    <property type="entry name" value="Bact_solute-bd_prot1"/>
</dbReference>
<comment type="caution">
    <text evidence="6">The sequence shown here is derived from an EMBL/GenBank/DDBJ whole genome shotgun (WGS) entry which is preliminary data.</text>
</comment>
<accession>A0A7X2Z6R9</accession>
<comment type="similarity">
    <text evidence="1">Belongs to the bacterial solute-binding protein 1 family.</text>
</comment>
<dbReference type="Proteomes" id="UP000450917">
    <property type="component" value="Unassembled WGS sequence"/>
</dbReference>
<protein>
    <submittedName>
        <fullName evidence="6">Extracellular solute-binding protein</fullName>
    </submittedName>
</protein>
<evidence type="ECO:0000256" key="1">
    <source>
        <dbReference type="ARBA" id="ARBA00008520"/>
    </source>
</evidence>
<dbReference type="CDD" id="cd14750">
    <property type="entry name" value="PBP2_TMBP"/>
    <property type="match status" value="1"/>
</dbReference>
<feature type="region of interest" description="Disordered" evidence="4">
    <location>
        <begin position="32"/>
        <end position="53"/>
    </location>
</feature>
<dbReference type="AlphaFoldDB" id="A0A7X2Z6R9"/>
<dbReference type="SUPFAM" id="SSF53850">
    <property type="entry name" value="Periplasmic binding protein-like II"/>
    <property type="match status" value="1"/>
</dbReference>
<evidence type="ECO:0000256" key="4">
    <source>
        <dbReference type="SAM" id="MobiDB-lite"/>
    </source>
</evidence>
<organism evidence="6 7">
    <name type="scientific">Paenibacillus validus</name>
    <dbReference type="NCBI Taxonomy" id="44253"/>
    <lineage>
        <taxon>Bacteria</taxon>
        <taxon>Bacillati</taxon>
        <taxon>Bacillota</taxon>
        <taxon>Bacilli</taxon>
        <taxon>Bacillales</taxon>
        <taxon>Paenibacillaceae</taxon>
        <taxon>Paenibacillus</taxon>
    </lineage>
</organism>
<dbReference type="PANTHER" id="PTHR43649">
    <property type="entry name" value="ARABINOSE-BINDING PROTEIN-RELATED"/>
    <property type="match status" value="1"/>
</dbReference>
<sequence>MTGRRRLAMKKKMPLITMTLVLTIAAAGCSSGSPNQNGAETASNSAKPASSEPVSIEFAAGKDASGELEKSIARFNSTHDNIKIKYVELPQVPNEQMTRYSTWFNSKSNTPDLFMTDVTWPAMFASAGWLAPIDEYADASYLQRFWPAAVEVGKVNNKQYGIQGYMDVGVLFYRKDLLDKYNLPVPQTWAELTKVSQEILQKENDPKLTGYLFQGAKIEGATINWLEHLWGQNGDIYDQGKVKVDSDKGIQALKTMNNLITQDKVSPVSVSTSNPNDNTIAFSAGNAIFMRNWPAAFTQLKGTKVEGKVGIAAIPHSDGSESHSSTGGWVYAINQFSEHKKEAWEVMKFFLSDEEQKSMGTNASKIPSVRKVFDDPELKKAQPIFEQLPAVMEKAKSRPVLRNYEQISRSVQTQVNLVLSGQKDPEAALRDAQKEIDEKLK</sequence>
<proteinExistence type="inferred from homology"/>
<feature type="compositionally biased region" description="Polar residues" evidence="4">
    <location>
        <begin position="32"/>
        <end position="48"/>
    </location>
</feature>
<evidence type="ECO:0000313" key="7">
    <source>
        <dbReference type="Proteomes" id="UP000450917"/>
    </source>
</evidence>
<feature type="chain" id="PRO_5038339156" evidence="5">
    <location>
        <begin position="28"/>
        <end position="441"/>
    </location>
</feature>
<reference evidence="6 7" key="1">
    <citation type="submission" date="2019-11" db="EMBL/GenBank/DDBJ databases">
        <title>Draft genome sequences of five Paenibacillus species of dairy origin.</title>
        <authorList>
            <person name="Olajide A.M."/>
            <person name="Chen S."/>
            <person name="Lapointe G."/>
        </authorList>
    </citation>
    <scope>NUCLEOTIDE SEQUENCE [LARGE SCALE GENOMIC DNA]</scope>
    <source>
        <strain evidence="6 7">2CS3</strain>
    </source>
</reference>
<keyword evidence="7" id="KW-1185">Reference proteome</keyword>
<evidence type="ECO:0000256" key="3">
    <source>
        <dbReference type="ARBA" id="ARBA00022729"/>
    </source>
</evidence>
<gene>
    <name evidence="6" type="ORF">GNP93_01380</name>
</gene>
<keyword evidence="2" id="KW-0813">Transport</keyword>
<keyword evidence="3 5" id="KW-0732">Signal</keyword>